<proteinExistence type="predicted"/>
<dbReference type="SUPFAM" id="SSF48371">
    <property type="entry name" value="ARM repeat"/>
    <property type="match status" value="1"/>
</dbReference>
<dbReference type="GO" id="GO:0006886">
    <property type="term" value="P:intracellular protein transport"/>
    <property type="evidence" value="ECO:0007669"/>
    <property type="project" value="InterPro"/>
</dbReference>
<evidence type="ECO:0000313" key="4">
    <source>
        <dbReference type="Proteomes" id="UP000195521"/>
    </source>
</evidence>
<feature type="compositionally biased region" description="Polar residues" evidence="1">
    <location>
        <begin position="1041"/>
        <end position="1053"/>
    </location>
</feature>
<feature type="compositionally biased region" description="Basic and acidic residues" evidence="1">
    <location>
        <begin position="1383"/>
        <end position="1395"/>
    </location>
</feature>
<dbReference type="InterPro" id="IPR016024">
    <property type="entry name" value="ARM-type_fold"/>
</dbReference>
<reference evidence="4" key="1">
    <citation type="submission" date="2017-04" db="EMBL/GenBank/DDBJ databases">
        <title>Plasmodium gonderi genome.</title>
        <authorList>
            <person name="Arisue N."/>
            <person name="Honma H."/>
            <person name="Kawai S."/>
            <person name="Tougan T."/>
            <person name="Tanabe K."/>
            <person name="Horii T."/>
        </authorList>
    </citation>
    <scope>NUCLEOTIDE SEQUENCE [LARGE SCALE GENOMIC DNA]</scope>
    <source>
        <strain evidence="4">ATCC 30045</strain>
    </source>
</reference>
<dbReference type="RefSeq" id="XP_028545502.1">
    <property type="nucleotide sequence ID" value="XM_028689701.1"/>
</dbReference>
<protein>
    <recommendedName>
        <fullName evidence="2">Importin N-terminal domain-containing protein</fullName>
    </recommendedName>
</protein>
<dbReference type="SMART" id="SM00913">
    <property type="entry name" value="IBN_N"/>
    <property type="match status" value="1"/>
</dbReference>
<comment type="caution">
    <text evidence="3">The sequence shown here is derived from an EMBL/GenBank/DDBJ whole genome shotgun (WGS) entry which is preliminary data.</text>
</comment>
<dbReference type="InterPro" id="IPR011989">
    <property type="entry name" value="ARM-like"/>
</dbReference>
<organism evidence="3 4">
    <name type="scientific">Plasmodium gonderi</name>
    <dbReference type="NCBI Taxonomy" id="77519"/>
    <lineage>
        <taxon>Eukaryota</taxon>
        <taxon>Sar</taxon>
        <taxon>Alveolata</taxon>
        <taxon>Apicomplexa</taxon>
        <taxon>Aconoidasida</taxon>
        <taxon>Haemosporida</taxon>
        <taxon>Plasmodiidae</taxon>
        <taxon>Plasmodium</taxon>
        <taxon>Plasmodium (Plasmodium)</taxon>
    </lineage>
</organism>
<dbReference type="InterPro" id="IPR001494">
    <property type="entry name" value="Importin-beta_N"/>
</dbReference>
<dbReference type="EMBL" id="BDQF01000014">
    <property type="protein sequence ID" value="GAW82913.1"/>
    <property type="molecule type" value="Genomic_DNA"/>
</dbReference>
<evidence type="ECO:0000259" key="2">
    <source>
        <dbReference type="PROSITE" id="PS50166"/>
    </source>
</evidence>
<dbReference type="Proteomes" id="UP000195521">
    <property type="component" value="Unassembled WGS sequence"/>
</dbReference>
<keyword evidence="4" id="KW-1185">Reference proteome</keyword>
<dbReference type="OMA" id="EHILCMI"/>
<accession>A0A1Y1JR10</accession>
<gene>
    <name evidence="3" type="ORF">PGO_131850</name>
</gene>
<feature type="region of interest" description="Disordered" evidence="1">
    <location>
        <begin position="393"/>
        <end position="417"/>
    </location>
</feature>
<feature type="compositionally biased region" description="Polar residues" evidence="1">
    <location>
        <begin position="401"/>
        <end position="417"/>
    </location>
</feature>
<name>A0A1Y1JR10_PLAGO</name>
<feature type="region of interest" description="Disordered" evidence="1">
    <location>
        <begin position="306"/>
        <end position="333"/>
    </location>
</feature>
<feature type="domain" description="Importin N-terminal" evidence="2">
    <location>
        <begin position="93"/>
        <end position="165"/>
    </location>
</feature>
<feature type="region of interest" description="Disordered" evidence="1">
    <location>
        <begin position="1041"/>
        <end position="1061"/>
    </location>
</feature>
<evidence type="ECO:0000313" key="3">
    <source>
        <dbReference type="EMBL" id="GAW82913.1"/>
    </source>
</evidence>
<dbReference type="GeneID" id="39749651"/>
<dbReference type="PROSITE" id="PS50166">
    <property type="entry name" value="IMPORTIN_B_NT"/>
    <property type="match status" value="1"/>
</dbReference>
<dbReference type="OrthoDB" id="361693at2759"/>
<feature type="region of interest" description="Disordered" evidence="1">
    <location>
        <begin position="1368"/>
        <end position="1395"/>
    </location>
</feature>
<dbReference type="Gene3D" id="1.25.10.10">
    <property type="entry name" value="Leucine-rich Repeat Variant"/>
    <property type="match status" value="1"/>
</dbReference>
<dbReference type="GO" id="GO:0031267">
    <property type="term" value="F:small GTPase binding"/>
    <property type="evidence" value="ECO:0007669"/>
    <property type="project" value="InterPro"/>
</dbReference>
<feature type="compositionally biased region" description="Low complexity" evidence="1">
    <location>
        <begin position="316"/>
        <end position="325"/>
    </location>
</feature>
<dbReference type="Pfam" id="PF03810">
    <property type="entry name" value="IBN_N"/>
    <property type="match status" value="1"/>
</dbReference>
<evidence type="ECO:0000256" key="1">
    <source>
        <dbReference type="SAM" id="MobiDB-lite"/>
    </source>
</evidence>
<sequence>MEEGEENLSAYVGHTDDPAQLQQRHQQEPLLQQQESLLQQKEPLLQQQEPLLLQETASSTVSMMQGLAHEGHRKIVDVLYDTWSNDENRRKEAEKILSELEKEEDFILHLLEICCYRDVHYNVRKLAIIYSKNLVCRFWSCKDAFHLSNEVKGMVKKKILDMLNNLEYVGEYYKEFCILLRKVARYELVHNFPELLNFFLNNMNIHKNNLHILYMYMYLLYKVLREQYTKKLLKDKRETFDISEKFINYLYPFWKNNMNMCFKKENTEPCACSNESNCNKCYGEYSIVMEHEKQLTFFFNSSSTESNNLEEEKNNNNHQHNSNNSYQEFSSDMNSGKSEEAAYCSHFNSDSYKKIKILKFVDSIMLNLIIIRNDVQKAFVRARVGTRIGNAAHADGDAATSPCTSTPADVATSPYTSTPADVATSPYTSTPADVATSPYTSTPADVATSPYTSTHADAATSDKEGTEMGKRFEMKKKFFNCLTNKTIFYLKFVSNKSTQYYLKYLKFLLGIFLHIVEFQNSFHEYLKRDTIEKFICLFLKKHLNKNIYINSDHYENKFLEIINLCISILKSLFYHFCLSQYNLIKQKKIRENYLNVKNIMNNNQNVFFGNYNEKSSLESKIINNLVVNINNMECENKSGRFNKNYSFKDILTYIREEVKNALTNDNYILMHNQKALEIFDFLRVYCINMSAEQIIDIILNSKDKDAYQVEENIFYSTARECIIEISSEPFLFSIFSHFFEPLINAFHNYAHMIKALPNNLKDIQIPQFSEAIIHLDGYLNIYYILYPSIHRRIKIEHILCMIHFFMDFLEIQYTHPLISYRIALIIKVWIKNYKASFPFIDEIALLIFENIRLIDMHISQKYAQASPAQGNAHPEQYPPSMPSAEYAASVLSPKNHNKTISNSILPTDVHSSVPSSSPIHYASKSSNFLPLVFFKFVCLFRYMFKYEYVYENYDYFNEFLVVPLISLLTKITYPKSIQKILQILSHIVFMSNKEKDITIFKENYNFLLDLYMTSNISIKEYLLNIVVQILNKNYDEYTSGVSTHMNRNQSRSDSPGDVSTYVSHSSDHINWHSSDHSNWHSSDHSNWHSSGFYQGENGHLGAGWRGENRIGTGSKDKGRDDLILFYFSFDIIAYTILGKIKEENISQMYEGYKRNALFLNVGDPNNVNCNGRYMIDHGQLAREINLYIDQTISDNLYTLWLCNLKLTFKMCTPKNEEIVKKICSLYVRMTLFMNEHFKKKNSNEMEHEINNACFDVLMEYMCLFILHETHDFYLTYESIATNVLTNDILKMKFLTIIKNNFMLHDEGNIERCIYILHVCIGIYKNTIKSEMPILYSYMANFVIVYLIKLMLKYMDKYFSVQKGFEGTPNGECRRSDGNSYERGSNEKVSIGRDSNERVSIGRDSNERGIIEGIFEKGIEPMRKIGTAIGDEQLQGGERAPSNSKEEMNYKFTNYKEKQMKHIYDNIVTYEREENFHKGFEIFQNDMKQMLGVEYLKDYNIGEAFKIFNFFTINEDNYSYINKHSVFTLIAILSIYESNFLNYILISFLVYFKINVPTFASTIFYYAHYIHNKNSMMSIMLFIHVLTENYFFTDLIPSLVNSHFSTCSRGGSGGSGGSSSTSTHIKYILYDKNKSDNLFLCTKDDYTYLIIQLLKLINTILNTSTDIYIEKKNILHLNTVSSNFTATKMYHSANYNLVLKSVLKHEDLPHVCDKALENILTYLLDVKDHDEWQRTNIIVNYMRENIEGMNIALVDMYKKYMSYQEGKVLPP</sequence>